<dbReference type="PANTHER" id="PTHR24153:SF8">
    <property type="entry name" value="FORKED, ISOFORM F"/>
    <property type="match status" value="1"/>
</dbReference>
<sequence>MHFSNIWGNTDLTNAIIKEDWTSVIAICEHHPSSARVWTRRVGFFDGEHESHVLPLHQACALYAPRDAVEAIARAYPEGVRMKETSFKRTACHIACQSGATGEAVSVLLGFYPEAAQAKDNLGRMPIHYACSNGASLEVIESILSAFPWAARGTDCHGWLPLHVACHFGASTEIVTALLNAHPDSIHVRTEKGSTALTLVRKINCKNKAEIVHLLEDEAWKNWHGPMRDHPSHRSRAEETGLHHRRRGSARAA</sequence>
<gene>
    <name evidence="4" type="ORF">OAUR00152_LOCUS31392</name>
</gene>
<organism evidence="4">
    <name type="scientific">Odontella aurita</name>
    <dbReference type="NCBI Taxonomy" id="265563"/>
    <lineage>
        <taxon>Eukaryota</taxon>
        <taxon>Sar</taxon>
        <taxon>Stramenopiles</taxon>
        <taxon>Ochrophyta</taxon>
        <taxon>Bacillariophyta</taxon>
        <taxon>Mediophyceae</taxon>
        <taxon>Biddulphiophycidae</taxon>
        <taxon>Eupodiscales</taxon>
        <taxon>Odontellaceae</taxon>
        <taxon>Odontella</taxon>
    </lineage>
</organism>
<feature type="compositionally biased region" description="Basic residues" evidence="3">
    <location>
        <begin position="243"/>
        <end position="253"/>
    </location>
</feature>
<dbReference type="GO" id="GO:0051015">
    <property type="term" value="F:actin filament binding"/>
    <property type="evidence" value="ECO:0007669"/>
    <property type="project" value="TreeGrafter"/>
</dbReference>
<reference evidence="4" key="1">
    <citation type="submission" date="2021-01" db="EMBL/GenBank/DDBJ databases">
        <authorList>
            <person name="Corre E."/>
            <person name="Pelletier E."/>
            <person name="Niang G."/>
            <person name="Scheremetjew M."/>
            <person name="Finn R."/>
            <person name="Kale V."/>
            <person name="Holt S."/>
            <person name="Cochrane G."/>
            <person name="Meng A."/>
            <person name="Brown T."/>
            <person name="Cohen L."/>
        </authorList>
    </citation>
    <scope>NUCLEOTIDE SEQUENCE</scope>
    <source>
        <strain evidence="4">Isolate 1302-5</strain>
    </source>
</reference>
<dbReference type="InterPro" id="IPR002110">
    <property type="entry name" value="Ankyrin_rpt"/>
</dbReference>
<protein>
    <submittedName>
        <fullName evidence="4">Uncharacterized protein</fullName>
    </submittedName>
</protein>
<dbReference type="Pfam" id="PF00023">
    <property type="entry name" value="Ank"/>
    <property type="match status" value="1"/>
</dbReference>
<dbReference type="AlphaFoldDB" id="A0A7S4N7U6"/>
<dbReference type="Pfam" id="PF12796">
    <property type="entry name" value="Ank_2"/>
    <property type="match status" value="1"/>
</dbReference>
<name>A0A7S4N7U6_9STRA</name>
<dbReference type="EMBL" id="HBKQ01045561">
    <property type="protein sequence ID" value="CAE2269967.1"/>
    <property type="molecule type" value="Transcribed_RNA"/>
</dbReference>
<dbReference type="InterPro" id="IPR036770">
    <property type="entry name" value="Ankyrin_rpt-contain_sf"/>
</dbReference>
<dbReference type="InterPro" id="IPR052420">
    <property type="entry name" value="Espin/Espin-like"/>
</dbReference>
<evidence type="ECO:0000256" key="2">
    <source>
        <dbReference type="ARBA" id="ARBA00023043"/>
    </source>
</evidence>
<proteinExistence type="predicted"/>
<evidence type="ECO:0000256" key="3">
    <source>
        <dbReference type="SAM" id="MobiDB-lite"/>
    </source>
</evidence>
<keyword evidence="2" id="KW-0040">ANK repeat</keyword>
<keyword evidence="1" id="KW-0677">Repeat</keyword>
<dbReference type="SMART" id="SM00248">
    <property type="entry name" value="ANK"/>
    <property type="match status" value="3"/>
</dbReference>
<dbReference type="GO" id="GO:0005737">
    <property type="term" value="C:cytoplasm"/>
    <property type="evidence" value="ECO:0007669"/>
    <property type="project" value="TreeGrafter"/>
</dbReference>
<dbReference type="SUPFAM" id="SSF48403">
    <property type="entry name" value="Ankyrin repeat"/>
    <property type="match status" value="1"/>
</dbReference>
<dbReference type="PANTHER" id="PTHR24153">
    <property type="entry name" value="ESPIN"/>
    <property type="match status" value="1"/>
</dbReference>
<evidence type="ECO:0000313" key="4">
    <source>
        <dbReference type="EMBL" id="CAE2269967.1"/>
    </source>
</evidence>
<evidence type="ECO:0000256" key="1">
    <source>
        <dbReference type="ARBA" id="ARBA00022737"/>
    </source>
</evidence>
<accession>A0A7S4N7U6</accession>
<feature type="compositionally biased region" description="Basic and acidic residues" evidence="3">
    <location>
        <begin position="225"/>
        <end position="242"/>
    </location>
</feature>
<dbReference type="Gene3D" id="1.25.40.20">
    <property type="entry name" value="Ankyrin repeat-containing domain"/>
    <property type="match status" value="2"/>
</dbReference>
<feature type="region of interest" description="Disordered" evidence="3">
    <location>
        <begin position="225"/>
        <end position="253"/>
    </location>
</feature>
<dbReference type="GO" id="GO:0051017">
    <property type="term" value="P:actin filament bundle assembly"/>
    <property type="evidence" value="ECO:0007669"/>
    <property type="project" value="TreeGrafter"/>
</dbReference>